<dbReference type="Proteomes" id="UP000017670">
    <property type="component" value="Unassembled WGS sequence"/>
</dbReference>
<name>N9FDH4_9GAMM</name>
<evidence type="ECO:0000313" key="1">
    <source>
        <dbReference type="EMBL" id="ENW02931.1"/>
    </source>
</evidence>
<keyword evidence="2" id="KW-1185">Reference proteome</keyword>
<protein>
    <submittedName>
        <fullName evidence="1">Uncharacterized protein</fullName>
    </submittedName>
</protein>
<accession>N9FDH4</accession>
<evidence type="ECO:0000313" key="2">
    <source>
        <dbReference type="Proteomes" id="UP000017670"/>
    </source>
</evidence>
<reference evidence="1 2" key="1">
    <citation type="submission" date="2013-02" db="EMBL/GenBank/DDBJ databases">
        <title>The Genome Sequence of Acinetobacter beijerinckii CIP 110307.</title>
        <authorList>
            <consortium name="The Broad Institute Genome Sequencing Platform"/>
            <consortium name="The Broad Institute Genome Sequencing Center for Infectious Disease"/>
            <person name="Cerqueira G."/>
            <person name="Feldgarden M."/>
            <person name="Courvalin P."/>
            <person name="Perichon B."/>
            <person name="Grillot-Courvalin C."/>
            <person name="Clermont D."/>
            <person name="Rocha E."/>
            <person name="Yoon E.-J."/>
            <person name="Nemec A."/>
            <person name="Walker B."/>
            <person name="Young S.K."/>
            <person name="Zeng Q."/>
            <person name="Gargeya S."/>
            <person name="Fitzgerald M."/>
            <person name="Haas B."/>
            <person name="Abouelleil A."/>
            <person name="Alvarado L."/>
            <person name="Arachchi H.M."/>
            <person name="Berlin A.M."/>
            <person name="Chapman S.B."/>
            <person name="Dewar J."/>
            <person name="Goldberg J."/>
            <person name="Griggs A."/>
            <person name="Gujja S."/>
            <person name="Hansen M."/>
            <person name="Howarth C."/>
            <person name="Imamovic A."/>
            <person name="Larimer J."/>
            <person name="McCowan C."/>
            <person name="Murphy C."/>
            <person name="Neiman D."/>
            <person name="Pearson M."/>
            <person name="Priest M."/>
            <person name="Roberts A."/>
            <person name="Saif S."/>
            <person name="Shea T."/>
            <person name="Sisk P."/>
            <person name="Sykes S."/>
            <person name="Wortman J."/>
            <person name="Nusbaum C."/>
            <person name="Birren B."/>
        </authorList>
    </citation>
    <scope>NUCLEOTIDE SEQUENCE [LARGE SCALE GENOMIC DNA]</scope>
    <source>
        <strain evidence="1 2">CIP 110307</strain>
    </source>
</reference>
<gene>
    <name evidence="1" type="ORF">F933_03337</name>
</gene>
<dbReference type="PATRIC" id="fig|1217648.3.peg.3246"/>
<dbReference type="GeneID" id="29858312"/>
<dbReference type="HOGENOM" id="CLU_2476273_0_0_6"/>
<dbReference type="AlphaFoldDB" id="N9FDH4"/>
<proteinExistence type="predicted"/>
<dbReference type="RefSeq" id="WP_005063295.1">
    <property type="nucleotide sequence ID" value="NZ_KB849767.1"/>
</dbReference>
<dbReference type="EMBL" id="APQL01000013">
    <property type="protein sequence ID" value="ENW02931.1"/>
    <property type="molecule type" value="Genomic_DNA"/>
</dbReference>
<sequence length="87" mass="10224">MFSSKAVKTVIKNHMDLDKSFQKNCETYTRYNSENVEIKVHFSYTTIEIYKGENAKPKWIYILGADSQKEFELSVKSCLKFIEDNTK</sequence>
<comment type="caution">
    <text evidence="1">The sequence shown here is derived from an EMBL/GenBank/DDBJ whole genome shotgun (WGS) entry which is preliminary data.</text>
</comment>
<organism evidence="1 2">
    <name type="scientific">Acinetobacter beijerinckii CIP 110307</name>
    <dbReference type="NCBI Taxonomy" id="1217648"/>
    <lineage>
        <taxon>Bacteria</taxon>
        <taxon>Pseudomonadati</taxon>
        <taxon>Pseudomonadota</taxon>
        <taxon>Gammaproteobacteria</taxon>
        <taxon>Moraxellales</taxon>
        <taxon>Moraxellaceae</taxon>
        <taxon>Acinetobacter</taxon>
    </lineage>
</organism>